<dbReference type="EC" id="2.4.-.-" evidence="2"/>
<dbReference type="PANTHER" id="PTHR45947">
    <property type="entry name" value="SULFOQUINOVOSYL TRANSFERASE SQD2"/>
    <property type="match status" value="1"/>
</dbReference>
<comment type="caution">
    <text evidence="2">The sequence shown here is derived from an EMBL/GenBank/DDBJ whole genome shotgun (WGS) entry which is preliminary data.</text>
</comment>
<dbReference type="Pfam" id="PF00534">
    <property type="entry name" value="Glycos_transf_1"/>
    <property type="match status" value="1"/>
</dbReference>
<proteinExistence type="predicted"/>
<dbReference type="SUPFAM" id="SSF53756">
    <property type="entry name" value="UDP-Glycosyltransferase/glycogen phosphorylase"/>
    <property type="match status" value="1"/>
</dbReference>
<reference evidence="2 3" key="1">
    <citation type="submission" date="2023-06" db="EMBL/GenBank/DDBJ databases">
        <title>Whole genome sequence of Oscillatoria calcuttensis NRMC-F 0142.</title>
        <authorList>
            <person name="Shakena Fathima T."/>
            <person name="Muralitharan G."/>
            <person name="Thajuddin N."/>
        </authorList>
    </citation>
    <scope>NUCLEOTIDE SEQUENCE [LARGE SCALE GENOMIC DNA]</scope>
    <source>
        <strain evidence="2 3">NRMC-F 0142</strain>
    </source>
</reference>
<protein>
    <submittedName>
        <fullName evidence="2">Glycosyltransferase family 4 protein</fullName>
        <ecNumber evidence="2">2.4.-.-</ecNumber>
    </submittedName>
</protein>
<dbReference type="GO" id="GO:0016757">
    <property type="term" value="F:glycosyltransferase activity"/>
    <property type="evidence" value="ECO:0007669"/>
    <property type="project" value="UniProtKB-KW"/>
</dbReference>
<organism evidence="2 3">
    <name type="scientific">Geitlerinema calcuttense NRMC-F 0142</name>
    <dbReference type="NCBI Taxonomy" id="2922238"/>
    <lineage>
        <taxon>Bacteria</taxon>
        <taxon>Bacillati</taxon>
        <taxon>Cyanobacteriota</taxon>
        <taxon>Cyanophyceae</taxon>
        <taxon>Geitlerinematales</taxon>
        <taxon>Geitlerinemataceae</taxon>
        <taxon>Geitlerinema</taxon>
    </lineage>
</organism>
<evidence type="ECO:0000313" key="2">
    <source>
        <dbReference type="EMBL" id="MDL5056988.1"/>
    </source>
</evidence>
<dbReference type="PANTHER" id="PTHR45947:SF3">
    <property type="entry name" value="SULFOQUINOVOSYL TRANSFERASE SQD2"/>
    <property type="match status" value="1"/>
</dbReference>
<dbReference type="CDD" id="cd03801">
    <property type="entry name" value="GT4_PimA-like"/>
    <property type="match status" value="1"/>
</dbReference>
<sequence>MNILIYCPTFDIIGGLEMVIAILADQFVKSGHQVKIVAQTTATEATAFPFEVIRQPSRAKLLQLVQWCDIYFQGNVSLKGIWPLLWVRKPLVLTHQSWYQRLDGRQGWQDRLKLSVTRRAINISASQSIASHLPVSSAVIPNPYREDIFYEMPEIPRNRELVFLGRLVSDKGVDLLLEALGSLQKEGLTPHLTIIGTGPEEANLRQQVSALNLENQVEFAGTKRDRELATLLNQHQILVVPSRWSEPFGIVALEGIACGCVVIGSNQGGLPDAIGKCGVTFPNGDSQALATLLKELLQNPSQLEGYRQSAIAHLAKHTRSAVSQAYLETINQHL</sequence>
<name>A0ABT7LYA2_9CYAN</name>
<dbReference type="Gene3D" id="3.40.50.2000">
    <property type="entry name" value="Glycogen Phosphorylase B"/>
    <property type="match status" value="2"/>
</dbReference>
<feature type="domain" description="Glycosyl transferase family 1" evidence="1">
    <location>
        <begin position="157"/>
        <end position="310"/>
    </location>
</feature>
<dbReference type="InterPro" id="IPR050194">
    <property type="entry name" value="Glycosyltransferase_grp1"/>
</dbReference>
<keyword evidence="2" id="KW-0808">Transferase</keyword>
<accession>A0ABT7LYA2</accession>
<evidence type="ECO:0000313" key="3">
    <source>
        <dbReference type="Proteomes" id="UP001230986"/>
    </source>
</evidence>
<dbReference type="RefSeq" id="WP_284475429.1">
    <property type="nucleotide sequence ID" value="NZ_JASVEJ010000022.1"/>
</dbReference>
<dbReference type="EMBL" id="JASVEJ010000022">
    <property type="protein sequence ID" value="MDL5056988.1"/>
    <property type="molecule type" value="Genomic_DNA"/>
</dbReference>
<dbReference type="Proteomes" id="UP001230986">
    <property type="component" value="Unassembled WGS sequence"/>
</dbReference>
<keyword evidence="3" id="KW-1185">Reference proteome</keyword>
<keyword evidence="2" id="KW-0328">Glycosyltransferase</keyword>
<dbReference type="InterPro" id="IPR001296">
    <property type="entry name" value="Glyco_trans_1"/>
</dbReference>
<gene>
    <name evidence="2" type="ORF">QQ055_05850</name>
</gene>
<evidence type="ECO:0000259" key="1">
    <source>
        <dbReference type="Pfam" id="PF00534"/>
    </source>
</evidence>